<feature type="compositionally biased region" description="Basic and acidic residues" evidence="2">
    <location>
        <begin position="36"/>
        <end position="47"/>
    </location>
</feature>
<organism evidence="3 4">
    <name type="scientific">Frieseomelitta varia</name>
    <dbReference type="NCBI Taxonomy" id="561572"/>
    <lineage>
        <taxon>Eukaryota</taxon>
        <taxon>Metazoa</taxon>
        <taxon>Ecdysozoa</taxon>
        <taxon>Arthropoda</taxon>
        <taxon>Hexapoda</taxon>
        <taxon>Insecta</taxon>
        <taxon>Pterygota</taxon>
        <taxon>Neoptera</taxon>
        <taxon>Endopterygota</taxon>
        <taxon>Hymenoptera</taxon>
        <taxon>Apocrita</taxon>
        <taxon>Aculeata</taxon>
        <taxon>Apoidea</taxon>
        <taxon>Anthophila</taxon>
        <taxon>Apidae</taxon>
        <taxon>Frieseomelitta</taxon>
    </lineage>
</organism>
<dbReference type="EMBL" id="WNWW01000054">
    <property type="protein sequence ID" value="KAF3430445.1"/>
    <property type="molecule type" value="Genomic_DNA"/>
</dbReference>
<feature type="region of interest" description="Disordered" evidence="2">
    <location>
        <begin position="35"/>
        <end position="82"/>
    </location>
</feature>
<dbReference type="SMART" id="SM00248">
    <property type="entry name" value="ANK"/>
    <property type="match status" value="5"/>
</dbReference>
<sequence>MLQQQQQQHATRLVNDTELTEINSACFVEKGIQQLQEEKRKDDKSEDIYNTEKQTDSEEKQELPESALFQPIQEKPRKKVEPSKEMQAAMKVLNDSLKKSPSKNISHQMKNAINIIQQEWFKVSSTVNANPLEVEDYLDCFEECSSSILEYIVNMTDSSGNTAMHYAVSHGNFDVVSILLDSKVCDINKANMAGYTAVMLAALAEVRNSTHASVANRLFQLADVNIRAKLVSILCNDFDLLVLINDFDLLILSNDFGLFLILSNDDGLIFLFFFSGINNLHGQTALMLAVSHGRKDMTQLLLDAGAAVNIQDEDGSTALMCAAEHGHTDIVRLLLAHPDCDPSIVDIDGSSALKIALEAGNRDIGVLLYAHERVNRGTSPYSSMRRRRGSKPTTPTGPSPSAPVSPAPSRRIHSSTVSLNTSKYSAK</sequence>
<keyword evidence="4" id="KW-1185">Reference proteome</keyword>
<evidence type="ECO:0000313" key="3">
    <source>
        <dbReference type="EMBL" id="KAF3430445.1"/>
    </source>
</evidence>
<dbReference type="Pfam" id="PF12796">
    <property type="entry name" value="Ank_2"/>
    <property type="match status" value="2"/>
</dbReference>
<dbReference type="SUPFAM" id="SSF48403">
    <property type="entry name" value="Ankyrin repeat"/>
    <property type="match status" value="1"/>
</dbReference>
<feature type="repeat" description="ANK" evidence="1">
    <location>
        <begin position="159"/>
        <end position="181"/>
    </location>
</feature>
<gene>
    <name evidence="3" type="ORF">E2986_05223</name>
</gene>
<dbReference type="GO" id="GO:0030837">
    <property type="term" value="P:negative regulation of actin filament polymerization"/>
    <property type="evidence" value="ECO:0007669"/>
    <property type="project" value="InterPro"/>
</dbReference>
<dbReference type="PROSITE" id="PS50297">
    <property type="entry name" value="ANK_REP_REGION"/>
    <property type="match status" value="3"/>
</dbReference>
<dbReference type="PROSITE" id="PS50088">
    <property type="entry name" value="ANK_REPEAT"/>
    <property type="match status" value="3"/>
</dbReference>
<keyword evidence="1" id="KW-0040">ANK repeat</keyword>
<feature type="repeat" description="ANK" evidence="1">
    <location>
        <begin position="314"/>
        <end position="335"/>
    </location>
</feature>
<dbReference type="Gene3D" id="1.25.40.20">
    <property type="entry name" value="Ankyrin repeat-containing domain"/>
    <property type="match status" value="1"/>
</dbReference>
<dbReference type="GO" id="GO:0005737">
    <property type="term" value="C:cytoplasm"/>
    <property type="evidence" value="ECO:0007669"/>
    <property type="project" value="TreeGrafter"/>
</dbReference>
<reference evidence="3" key="1">
    <citation type="submission" date="2019-11" db="EMBL/GenBank/DDBJ databases">
        <title>The nuclear and mitochondrial genomes of Frieseomelitta varia - a highly eusocial stingless bee (Meliponini) with a permanently sterile worker caste.</title>
        <authorList>
            <person name="Freitas F.C.P."/>
            <person name="Lourenco A.P."/>
            <person name="Nunes F.M.F."/>
            <person name="Paschoal A.R."/>
            <person name="Abreu F.C.P."/>
            <person name="Barbin F.O."/>
            <person name="Bataglia L."/>
            <person name="Cardoso-Junior C.A.M."/>
            <person name="Cervoni M.S."/>
            <person name="Silva S.R."/>
            <person name="Dalarmi F."/>
            <person name="Del Lama M.A."/>
            <person name="Depintor T.S."/>
            <person name="Ferreira K.M."/>
            <person name="Goria P.S."/>
            <person name="Jaskot M.C."/>
            <person name="Lago D.C."/>
            <person name="Luna-Lucena D."/>
            <person name="Moda L.M."/>
            <person name="Nascimento L."/>
            <person name="Pedrino M."/>
            <person name="Rabico F.O."/>
            <person name="Sanches F.C."/>
            <person name="Santos D.E."/>
            <person name="Santos C.G."/>
            <person name="Vieira J."/>
            <person name="Lopes T.F."/>
            <person name="Barchuk A.R."/>
            <person name="Hartfelder K."/>
            <person name="Simoes Z.L.P."/>
            <person name="Bitondi M.M.G."/>
            <person name="Pinheiro D.G."/>
        </authorList>
    </citation>
    <scope>NUCLEOTIDE SEQUENCE</scope>
    <source>
        <strain evidence="3">USP_RPSP 00005682</strain>
        <tissue evidence="3">Whole individual</tissue>
    </source>
</reference>
<evidence type="ECO:0000313" key="4">
    <source>
        <dbReference type="Proteomes" id="UP000655588"/>
    </source>
</evidence>
<evidence type="ECO:0000256" key="1">
    <source>
        <dbReference type="PROSITE-ProRule" id="PRU00023"/>
    </source>
</evidence>
<evidence type="ECO:0000256" key="2">
    <source>
        <dbReference type="SAM" id="MobiDB-lite"/>
    </source>
</evidence>
<feature type="region of interest" description="Disordered" evidence="2">
    <location>
        <begin position="378"/>
        <end position="427"/>
    </location>
</feature>
<feature type="compositionally biased region" description="Basic and acidic residues" evidence="2">
    <location>
        <begin position="53"/>
        <end position="63"/>
    </location>
</feature>
<dbReference type="Proteomes" id="UP000655588">
    <property type="component" value="Unassembled WGS sequence"/>
</dbReference>
<feature type="repeat" description="ANK" evidence="1">
    <location>
        <begin position="281"/>
        <end position="313"/>
    </location>
</feature>
<dbReference type="InterPro" id="IPR002110">
    <property type="entry name" value="Ankyrin_rpt"/>
</dbReference>
<dbReference type="PRINTS" id="PR01415">
    <property type="entry name" value="ANKYRIN"/>
</dbReference>
<dbReference type="InterPro" id="IPR047184">
    <property type="entry name" value="KANK1-4"/>
</dbReference>
<accession>A0A833SDG5</accession>
<dbReference type="PANTHER" id="PTHR24168">
    <property type="entry name" value="KN MOTIF AND ANKYRIN REPEAT DOMAIN-CONTAINING"/>
    <property type="match status" value="1"/>
</dbReference>
<dbReference type="InterPro" id="IPR036770">
    <property type="entry name" value="Ankyrin_rpt-contain_sf"/>
</dbReference>
<comment type="caution">
    <text evidence="3">The sequence shown here is derived from an EMBL/GenBank/DDBJ whole genome shotgun (WGS) entry which is preliminary data.</text>
</comment>
<dbReference type="GO" id="GO:0005856">
    <property type="term" value="C:cytoskeleton"/>
    <property type="evidence" value="ECO:0007669"/>
    <property type="project" value="TreeGrafter"/>
</dbReference>
<dbReference type="PANTHER" id="PTHR24168:SF21">
    <property type="entry name" value="KANK, ISOFORM D"/>
    <property type="match status" value="1"/>
</dbReference>
<proteinExistence type="predicted"/>
<dbReference type="AlphaFoldDB" id="A0A833SDG5"/>
<feature type="compositionally biased region" description="Polar residues" evidence="2">
    <location>
        <begin position="414"/>
        <end position="427"/>
    </location>
</feature>
<feature type="compositionally biased region" description="Pro residues" evidence="2">
    <location>
        <begin position="395"/>
        <end position="406"/>
    </location>
</feature>
<name>A0A833SDG5_9HYME</name>
<protein>
    <submittedName>
        <fullName evidence="3">Uncharacterized protein</fullName>
    </submittedName>
</protein>